<dbReference type="InterPro" id="IPR027474">
    <property type="entry name" value="L-asparaginase_N"/>
</dbReference>
<name>A0A918NGA3_9PROT</name>
<dbReference type="PIRSF" id="PIRSF001220">
    <property type="entry name" value="L-ASNase_gatD"/>
    <property type="match status" value="1"/>
</dbReference>
<sequence>MSAQISNAPVGVLITGGTLDKVHDTQTESLVLDGTTRVQDIFAQGRTKISRFKNLMQIDSLDMTDENRAQILKAVKTAPENRLVITHGTGTMEITAQYLAAALGPDSEKVIVLTGAMRPWSLGRSDGNFNLGGAIVAARLLPAGVYGVMNGRVFAAADLHKDAKRGRFD</sequence>
<dbReference type="RefSeq" id="WP_189583370.1">
    <property type="nucleotide sequence ID" value="NZ_BMYV01000001.1"/>
</dbReference>
<reference evidence="3 4" key="1">
    <citation type="journal article" date="2014" name="Int. J. Syst. Evol. Microbiol.">
        <title>Complete genome sequence of Corynebacterium casei LMG S-19264T (=DSM 44701T), isolated from a smear-ripened cheese.</title>
        <authorList>
            <consortium name="US DOE Joint Genome Institute (JGI-PGF)"/>
            <person name="Walter F."/>
            <person name="Albersmeier A."/>
            <person name="Kalinowski J."/>
            <person name="Ruckert C."/>
        </authorList>
    </citation>
    <scope>NUCLEOTIDE SEQUENCE [LARGE SCALE GENOMIC DNA]</scope>
    <source>
        <strain evidence="3 4">KCTC 23968</strain>
    </source>
</reference>
<dbReference type="SUPFAM" id="SSF53774">
    <property type="entry name" value="Glutaminase/Asparaginase"/>
    <property type="match status" value="1"/>
</dbReference>
<evidence type="ECO:0000313" key="4">
    <source>
        <dbReference type="Proteomes" id="UP000600865"/>
    </source>
</evidence>
<dbReference type="PRINTS" id="PR00139">
    <property type="entry name" value="ASNGLNASE"/>
</dbReference>
<dbReference type="Proteomes" id="UP000600865">
    <property type="component" value="Unassembled WGS sequence"/>
</dbReference>
<comment type="caution">
    <text evidence="3">The sequence shown here is derived from an EMBL/GenBank/DDBJ whole genome shotgun (WGS) entry which is preliminary data.</text>
</comment>
<keyword evidence="4" id="KW-1185">Reference proteome</keyword>
<dbReference type="InterPro" id="IPR006034">
    <property type="entry name" value="Asparaginase/glutaminase-like"/>
</dbReference>
<gene>
    <name evidence="3" type="primary">aspG</name>
    <name evidence="3" type="ORF">GCM10011309_14510</name>
</gene>
<dbReference type="Pfam" id="PF00710">
    <property type="entry name" value="Asparaginase"/>
    <property type="match status" value="1"/>
</dbReference>
<dbReference type="PROSITE" id="PS51732">
    <property type="entry name" value="ASN_GLN_ASE_3"/>
    <property type="match status" value="1"/>
</dbReference>
<dbReference type="Gene3D" id="3.40.50.1170">
    <property type="entry name" value="L-asparaginase, N-terminal domain"/>
    <property type="match status" value="1"/>
</dbReference>
<evidence type="ECO:0000313" key="3">
    <source>
        <dbReference type="EMBL" id="GGX65347.1"/>
    </source>
</evidence>
<dbReference type="PIRSF" id="PIRSF500176">
    <property type="entry name" value="L_ASNase"/>
    <property type="match status" value="1"/>
</dbReference>
<accession>A0A918NGA3</accession>
<dbReference type="InterPro" id="IPR036152">
    <property type="entry name" value="Asp/glu_Ase-like_sf"/>
</dbReference>
<organism evidence="3 4">
    <name type="scientific">Litorimonas cladophorae</name>
    <dbReference type="NCBI Taxonomy" id="1220491"/>
    <lineage>
        <taxon>Bacteria</taxon>
        <taxon>Pseudomonadati</taxon>
        <taxon>Pseudomonadota</taxon>
        <taxon>Alphaproteobacteria</taxon>
        <taxon>Maricaulales</taxon>
        <taxon>Robiginitomaculaceae</taxon>
    </lineage>
</organism>
<dbReference type="PANTHER" id="PTHR11707:SF28">
    <property type="entry name" value="60 KDA LYSOPHOSPHOLIPASE"/>
    <property type="match status" value="1"/>
</dbReference>
<protein>
    <submittedName>
        <fullName evidence="3">Asparaginase</fullName>
    </submittedName>
</protein>
<evidence type="ECO:0000259" key="2">
    <source>
        <dbReference type="Pfam" id="PF00710"/>
    </source>
</evidence>
<dbReference type="InterPro" id="IPR037152">
    <property type="entry name" value="L-asparaginase_N_sf"/>
</dbReference>
<dbReference type="EMBL" id="BMYV01000001">
    <property type="protein sequence ID" value="GGX65347.1"/>
    <property type="molecule type" value="Genomic_DNA"/>
</dbReference>
<proteinExistence type="predicted"/>
<feature type="domain" description="L-asparaginase N-terminal" evidence="2">
    <location>
        <begin position="10"/>
        <end position="161"/>
    </location>
</feature>
<dbReference type="PANTHER" id="PTHR11707">
    <property type="entry name" value="L-ASPARAGINASE"/>
    <property type="match status" value="1"/>
</dbReference>
<evidence type="ECO:0000256" key="1">
    <source>
        <dbReference type="PIRSR" id="PIRSR001220-1"/>
    </source>
</evidence>
<dbReference type="GO" id="GO:0004067">
    <property type="term" value="F:asparaginase activity"/>
    <property type="evidence" value="ECO:0007669"/>
    <property type="project" value="UniProtKB-UniRule"/>
</dbReference>
<feature type="active site" description="O-isoaspartyl threonine intermediate" evidence="1">
    <location>
        <position position="18"/>
    </location>
</feature>
<dbReference type="AlphaFoldDB" id="A0A918NGA3"/>